<dbReference type="PROSITE" id="PS01031">
    <property type="entry name" value="SHSP"/>
    <property type="match status" value="1"/>
</dbReference>
<dbReference type="Proteomes" id="UP000602050">
    <property type="component" value="Unassembled WGS sequence"/>
</dbReference>
<dbReference type="EMBL" id="BMEV01000001">
    <property type="protein sequence ID" value="GGH68002.1"/>
    <property type="molecule type" value="Genomic_DNA"/>
</dbReference>
<dbReference type="Gene3D" id="2.60.40.790">
    <property type="match status" value="1"/>
</dbReference>
<dbReference type="InterPro" id="IPR031107">
    <property type="entry name" value="Small_HSP"/>
</dbReference>
<accession>A0A8J3EJU7</accession>
<evidence type="ECO:0000259" key="3">
    <source>
        <dbReference type="PROSITE" id="PS01031"/>
    </source>
</evidence>
<organism evidence="4 5">
    <name type="scientific">Compostibacillus humi</name>
    <dbReference type="NCBI Taxonomy" id="1245525"/>
    <lineage>
        <taxon>Bacteria</taxon>
        <taxon>Bacillati</taxon>
        <taxon>Bacillota</taxon>
        <taxon>Bacilli</taxon>
        <taxon>Bacillales</taxon>
        <taxon>Bacillaceae</taxon>
        <taxon>Compostibacillus</taxon>
    </lineage>
</organism>
<evidence type="ECO:0000313" key="4">
    <source>
        <dbReference type="EMBL" id="GGH68002.1"/>
    </source>
</evidence>
<proteinExistence type="inferred from homology"/>
<keyword evidence="5" id="KW-1185">Reference proteome</keyword>
<dbReference type="Pfam" id="PF00011">
    <property type="entry name" value="HSP20"/>
    <property type="match status" value="1"/>
</dbReference>
<comment type="caution">
    <text evidence="4">The sequence shown here is derived from an EMBL/GenBank/DDBJ whole genome shotgun (WGS) entry which is preliminary data.</text>
</comment>
<dbReference type="AlphaFoldDB" id="A0A8J3EJU7"/>
<dbReference type="InterPro" id="IPR002068">
    <property type="entry name" value="A-crystallin/Hsp20_dom"/>
</dbReference>
<protein>
    <submittedName>
        <fullName evidence="4">Heat-shock protein Hsp20</fullName>
    </submittedName>
</protein>
<evidence type="ECO:0000256" key="1">
    <source>
        <dbReference type="PROSITE-ProRule" id="PRU00285"/>
    </source>
</evidence>
<feature type="domain" description="SHSP" evidence="3">
    <location>
        <begin position="37"/>
        <end position="151"/>
    </location>
</feature>
<comment type="similarity">
    <text evidence="1 2">Belongs to the small heat shock protein (HSP20) family.</text>
</comment>
<reference evidence="4" key="2">
    <citation type="submission" date="2020-09" db="EMBL/GenBank/DDBJ databases">
        <authorList>
            <person name="Sun Q."/>
            <person name="Zhou Y."/>
        </authorList>
    </citation>
    <scope>NUCLEOTIDE SEQUENCE</scope>
    <source>
        <strain evidence="4">CGMCC 1.12360</strain>
    </source>
</reference>
<sequence length="151" mass="18134">MAPRKDNFLKKFDVDFTPLREFMWEMDRFFHDSFKQMHTNFQLRPFWVDVRETGDDFIIEAELPGYSREQIEIEIFGNQLHIRAEDKQFLEGKDEKHGVYSKEQSYRRKERTISLPIEIPEKETTASMKNGILTIRVPKNNSKRKFLDIGE</sequence>
<dbReference type="RefSeq" id="WP_188390355.1">
    <property type="nucleotide sequence ID" value="NZ_BMEV01000001.1"/>
</dbReference>
<dbReference type="InterPro" id="IPR008978">
    <property type="entry name" value="HSP20-like_chaperone"/>
</dbReference>
<reference evidence="4" key="1">
    <citation type="journal article" date="2014" name="Int. J. Syst. Evol. Microbiol.">
        <title>Complete genome sequence of Corynebacterium casei LMG S-19264T (=DSM 44701T), isolated from a smear-ripened cheese.</title>
        <authorList>
            <consortium name="US DOE Joint Genome Institute (JGI-PGF)"/>
            <person name="Walter F."/>
            <person name="Albersmeier A."/>
            <person name="Kalinowski J."/>
            <person name="Ruckert C."/>
        </authorList>
    </citation>
    <scope>NUCLEOTIDE SEQUENCE</scope>
    <source>
        <strain evidence="4">CGMCC 1.12360</strain>
    </source>
</reference>
<dbReference type="CDD" id="cd06464">
    <property type="entry name" value="ACD_sHsps-like"/>
    <property type="match status" value="1"/>
</dbReference>
<name>A0A8J3EJU7_9BACI</name>
<dbReference type="PANTHER" id="PTHR11527">
    <property type="entry name" value="HEAT-SHOCK PROTEIN 20 FAMILY MEMBER"/>
    <property type="match status" value="1"/>
</dbReference>
<evidence type="ECO:0000313" key="5">
    <source>
        <dbReference type="Proteomes" id="UP000602050"/>
    </source>
</evidence>
<gene>
    <name evidence="4" type="ORF">GCM10010978_00560</name>
</gene>
<evidence type="ECO:0000256" key="2">
    <source>
        <dbReference type="RuleBase" id="RU003616"/>
    </source>
</evidence>
<dbReference type="SUPFAM" id="SSF49764">
    <property type="entry name" value="HSP20-like chaperones"/>
    <property type="match status" value="1"/>
</dbReference>